<sequence length="317" mass="35063">MDTRVVSTIRNTLDKPDTKAVLTEPGTRHGRLTVSGRNALGNVVLRCDCGETIRLSSGQVMSGKHYQCESCDKWDRKTPAHRLVGTQAYKSLASRGYGARDRCLNASHQSYPSYGGRDIRFNFDDIEHYIQYMAPAVMTCGTDGQVDRIDNEGNYEPGNLRIISAKHNGRNRRSTILIDGVPLGEVCEKFGFNPTDDLSIYRRISERVRYRIGSGGLVDVAFLEETIKSARITPVTAVSKPRAKRQPVVVCGRTLRDILDEVGFGGNKAVYNSTRMRISYHLNQGVTGISVEMVRSWAVNYANTRGLQPGAPVSGDS</sequence>
<keyword evidence="2" id="KW-1185">Reference proteome</keyword>
<organism evidence="1 2">
    <name type="scientific">Gemmobacter caeni</name>
    <dbReference type="NCBI Taxonomy" id="589035"/>
    <lineage>
        <taxon>Bacteria</taxon>
        <taxon>Pseudomonadati</taxon>
        <taxon>Pseudomonadota</taxon>
        <taxon>Alphaproteobacteria</taxon>
        <taxon>Rhodobacterales</taxon>
        <taxon>Paracoccaceae</taxon>
        <taxon>Gemmobacter</taxon>
    </lineage>
</organism>
<dbReference type="Proteomes" id="UP000244224">
    <property type="component" value="Unassembled WGS sequence"/>
</dbReference>
<dbReference type="EMBL" id="QBKP01000014">
    <property type="protein sequence ID" value="PTX47032.1"/>
    <property type="molecule type" value="Genomic_DNA"/>
</dbReference>
<gene>
    <name evidence="1" type="ORF">C8N34_11452</name>
</gene>
<dbReference type="AlphaFoldDB" id="A0A2T6AT92"/>
<evidence type="ECO:0000313" key="2">
    <source>
        <dbReference type="Proteomes" id="UP000244224"/>
    </source>
</evidence>
<comment type="caution">
    <text evidence="1">The sequence shown here is derived from an EMBL/GenBank/DDBJ whole genome shotgun (WGS) entry which is preliminary data.</text>
</comment>
<evidence type="ECO:0000313" key="1">
    <source>
        <dbReference type="EMBL" id="PTX47032.1"/>
    </source>
</evidence>
<accession>A0A2T6AT92</accession>
<name>A0A2T6AT92_9RHOB</name>
<proteinExistence type="predicted"/>
<reference evidence="1 2" key="1">
    <citation type="submission" date="2018-04" db="EMBL/GenBank/DDBJ databases">
        <title>Genomic Encyclopedia of Archaeal and Bacterial Type Strains, Phase II (KMG-II): from individual species to whole genera.</title>
        <authorList>
            <person name="Goeker M."/>
        </authorList>
    </citation>
    <scope>NUCLEOTIDE SEQUENCE [LARGE SCALE GENOMIC DNA]</scope>
    <source>
        <strain evidence="1 2">DSM 21823</strain>
    </source>
</reference>
<protein>
    <submittedName>
        <fullName evidence="1">Uncharacterized protein</fullName>
    </submittedName>
</protein>